<dbReference type="AlphaFoldDB" id="A0A9W9Y9L2"/>
<comment type="caution">
    <text evidence="2">The sequence shown here is derived from an EMBL/GenBank/DDBJ whole genome shotgun (WGS) entry which is preliminary data.</text>
</comment>
<keyword evidence="3" id="KW-1185">Reference proteome</keyword>
<dbReference type="OrthoDB" id="5944935at2759"/>
<dbReference type="EMBL" id="MU828053">
    <property type="protein sequence ID" value="KAJ7310876.1"/>
    <property type="molecule type" value="Genomic_DNA"/>
</dbReference>
<feature type="domain" description="Apextrin C-terminal" evidence="1">
    <location>
        <begin position="107"/>
        <end position="219"/>
    </location>
</feature>
<sequence>MLNFYTVLNQQNSATIASIPTVTYWNTKESREEGPEGLIHALRKAYDPEVRIPLTWPVGTYASSHAKVRWSQGGKVPLARGDSLPHDTEDDSSEKPVVNSIPLGWIHFRAGYIKWDDEDKNNGNRITGQLPDGVYDRNTRIEYCCRVDGYATNAIILPTESPFVMLKSNTHLCQLVRGMKVRTEYFQWDCEDRNPENRAGGSRPRAYVGRNIKIEYCYYYH</sequence>
<proteinExistence type="predicted"/>
<gene>
    <name evidence="2" type="ORF">OS493_040024</name>
</gene>
<organism evidence="2 3">
    <name type="scientific">Desmophyllum pertusum</name>
    <dbReference type="NCBI Taxonomy" id="174260"/>
    <lineage>
        <taxon>Eukaryota</taxon>
        <taxon>Metazoa</taxon>
        <taxon>Cnidaria</taxon>
        <taxon>Anthozoa</taxon>
        <taxon>Hexacorallia</taxon>
        <taxon>Scleractinia</taxon>
        <taxon>Caryophylliina</taxon>
        <taxon>Caryophylliidae</taxon>
        <taxon>Desmophyllum</taxon>
    </lineage>
</organism>
<protein>
    <recommendedName>
        <fullName evidence="1">Apextrin C-terminal domain-containing protein</fullName>
    </recommendedName>
</protein>
<evidence type="ECO:0000313" key="3">
    <source>
        <dbReference type="Proteomes" id="UP001163046"/>
    </source>
</evidence>
<dbReference type="InterPro" id="IPR031569">
    <property type="entry name" value="ApeC"/>
</dbReference>
<dbReference type="PANTHER" id="PTHR19324:SF33">
    <property type="entry name" value="MUCIN-5AC"/>
    <property type="match status" value="1"/>
</dbReference>
<dbReference type="PANTHER" id="PTHR19324">
    <property type="entry name" value="PERFORIN-LIKE PROTEIN 1"/>
    <property type="match status" value="1"/>
</dbReference>
<dbReference type="Proteomes" id="UP001163046">
    <property type="component" value="Unassembled WGS sequence"/>
</dbReference>
<accession>A0A9W9Y9L2</accession>
<dbReference type="Pfam" id="PF16977">
    <property type="entry name" value="ApeC"/>
    <property type="match status" value="1"/>
</dbReference>
<evidence type="ECO:0000259" key="1">
    <source>
        <dbReference type="Pfam" id="PF16977"/>
    </source>
</evidence>
<name>A0A9W9Y9L2_9CNID</name>
<reference evidence="2" key="1">
    <citation type="submission" date="2023-01" db="EMBL/GenBank/DDBJ databases">
        <title>Genome assembly of the deep-sea coral Lophelia pertusa.</title>
        <authorList>
            <person name="Herrera S."/>
            <person name="Cordes E."/>
        </authorList>
    </citation>
    <scope>NUCLEOTIDE SEQUENCE</scope>
    <source>
        <strain evidence="2">USNM1676648</strain>
        <tissue evidence="2">Polyp</tissue>
    </source>
</reference>
<evidence type="ECO:0000313" key="2">
    <source>
        <dbReference type="EMBL" id="KAJ7310876.1"/>
    </source>
</evidence>